<sequence length="76" mass="8616">METRIGLQRHTRKRDRTGRQLLGGRIGVFRPDDCDFMTTPTQFLVQEPCLERCTVGVGNSGEVTEDGHTQRTTVPR</sequence>
<proteinExistence type="predicted"/>
<reference evidence="2 3" key="1">
    <citation type="submission" date="2015-08" db="EMBL/GenBank/DDBJ databases">
        <authorList>
            <person name="Babu N.S."/>
            <person name="Beckwith C.J."/>
            <person name="Beseler K.G."/>
            <person name="Brison A."/>
            <person name="Carone J.V."/>
            <person name="Caskin T.P."/>
            <person name="Diamond M."/>
            <person name="Durham M.E."/>
            <person name="Foxe J.M."/>
            <person name="Go M."/>
            <person name="Henderson B.A."/>
            <person name="Jones I.B."/>
            <person name="McGettigan J.A."/>
            <person name="Micheletti S.J."/>
            <person name="Nasrallah M.E."/>
            <person name="Ortiz D."/>
            <person name="Piller C.R."/>
            <person name="Privatt S.R."/>
            <person name="Schneider S.L."/>
            <person name="Sharp S."/>
            <person name="Smith T.C."/>
            <person name="Stanton J.D."/>
            <person name="Ullery H.E."/>
            <person name="Wilson R.J."/>
            <person name="Serrano M.G."/>
            <person name="Buck G."/>
            <person name="Lee V."/>
            <person name="Wang Y."/>
            <person name="Carvalho R."/>
            <person name="Voegtly L."/>
            <person name="Shi R."/>
            <person name="Duckworth R."/>
            <person name="Johnson A."/>
            <person name="Loviza R."/>
            <person name="Walstead R."/>
            <person name="Shah Z."/>
            <person name="Kiflezghi M."/>
            <person name="Wade K."/>
            <person name="Ball S.L."/>
            <person name="Bradley K.W."/>
            <person name="Asai D.J."/>
            <person name="Bowman C.A."/>
            <person name="Russell D.A."/>
            <person name="Pope W.H."/>
            <person name="Jacobs-Sera D."/>
            <person name="Hendrix R.W."/>
            <person name="Hatfull G.F."/>
        </authorList>
    </citation>
    <scope>NUCLEOTIDE SEQUENCE [LARGE SCALE GENOMIC DNA]</scope>
    <source>
        <strain evidence="2 3">DSM 27648</strain>
    </source>
</reference>
<keyword evidence="3" id="KW-1185">Reference proteome</keyword>
<organism evidence="2 3">
    <name type="scientific">Labilithrix luteola</name>
    <dbReference type="NCBI Taxonomy" id="1391654"/>
    <lineage>
        <taxon>Bacteria</taxon>
        <taxon>Pseudomonadati</taxon>
        <taxon>Myxococcota</taxon>
        <taxon>Polyangia</taxon>
        <taxon>Polyangiales</taxon>
        <taxon>Labilitrichaceae</taxon>
        <taxon>Labilithrix</taxon>
    </lineage>
</organism>
<protein>
    <submittedName>
        <fullName evidence="2">Uncharacterized protein</fullName>
    </submittedName>
</protein>
<dbReference type="EMBL" id="CP012333">
    <property type="protein sequence ID" value="AKV01569.1"/>
    <property type="molecule type" value="Genomic_DNA"/>
</dbReference>
<gene>
    <name evidence="2" type="ORF">AKJ09_08232</name>
</gene>
<dbReference type="Proteomes" id="UP000064967">
    <property type="component" value="Chromosome"/>
</dbReference>
<accession>A0A0K1Q766</accession>
<dbReference type="STRING" id="1391654.AKJ09_08232"/>
<dbReference type="KEGG" id="llu:AKJ09_08232"/>
<name>A0A0K1Q766_9BACT</name>
<feature type="region of interest" description="Disordered" evidence="1">
    <location>
        <begin position="56"/>
        <end position="76"/>
    </location>
</feature>
<evidence type="ECO:0000256" key="1">
    <source>
        <dbReference type="SAM" id="MobiDB-lite"/>
    </source>
</evidence>
<evidence type="ECO:0000313" key="2">
    <source>
        <dbReference type="EMBL" id="AKV01569.1"/>
    </source>
</evidence>
<evidence type="ECO:0000313" key="3">
    <source>
        <dbReference type="Proteomes" id="UP000064967"/>
    </source>
</evidence>
<dbReference type="AlphaFoldDB" id="A0A0K1Q766"/>